<comment type="caution">
    <text evidence="15">The sequence shown here is derived from an EMBL/GenBank/DDBJ whole genome shotgun (WGS) entry which is preliminary data.</text>
</comment>
<keyword evidence="9 12" id="KW-0238">DNA-binding</keyword>
<evidence type="ECO:0000256" key="12">
    <source>
        <dbReference type="HAMAP-Rule" id="MF_00983"/>
    </source>
</evidence>
<accession>A0A4Q7LHH7</accession>
<dbReference type="GO" id="GO:0008270">
    <property type="term" value="F:zinc ion binding"/>
    <property type="evidence" value="ECO:0007669"/>
    <property type="project" value="UniProtKB-UniRule"/>
</dbReference>
<dbReference type="FunFam" id="3.40.50.300:FF:000489">
    <property type="entry name" value="Primosome assembly protein PriA"/>
    <property type="match status" value="1"/>
</dbReference>
<keyword evidence="8 12" id="KW-0067">ATP-binding</keyword>
<dbReference type="Pfam" id="PF18074">
    <property type="entry name" value="PriA_C"/>
    <property type="match status" value="1"/>
</dbReference>
<feature type="region of interest" description="Disordered" evidence="13">
    <location>
        <begin position="144"/>
        <end position="187"/>
    </location>
</feature>
<dbReference type="GO" id="GO:0006310">
    <property type="term" value="P:DNA recombination"/>
    <property type="evidence" value="ECO:0007669"/>
    <property type="project" value="InterPro"/>
</dbReference>
<keyword evidence="7 12" id="KW-0862">Zinc</keyword>
<keyword evidence="10 12" id="KW-0413">Isomerase</keyword>
<dbReference type="InterPro" id="IPR005259">
    <property type="entry name" value="PriA"/>
</dbReference>
<dbReference type="SUPFAM" id="SSF52540">
    <property type="entry name" value="P-loop containing nucleoside triphosphate hydrolases"/>
    <property type="match status" value="2"/>
</dbReference>
<dbReference type="InterPro" id="IPR011545">
    <property type="entry name" value="DEAD/DEAH_box_helicase_dom"/>
</dbReference>
<evidence type="ECO:0000256" key="13">
    <source>
        <dbReference type="SAM" id="MobiDB-lite"/>
    </source>
</evidence>
<dbReference type="SMART" id="SM00490">
    <property type="entry name" value="HELICc"/>
    <property type="match status" value="1"/>
</dbReference>
<dbReference type="GO" id="GO:0006270">
    <property type="term" value="P:DNA replication initiation"/>
    <property type="evidence" value="ECO:0007669"/>
    <property type="project" value="TreeGrafter"/>
</dbReference>
<dbReference type="Gene3D" id="3.40.1440.60">
    <property type="entry name" value="PriA, 3(prime) DNA-binding domain"/>
    <property type="match status" value="1"/>
</dbReference>
<comment type="function">
    <text evidence="12">Initiates the restart of stalled replication forks, which reloads the replicative helicase on sites other than the origin of replication. Recognizes and binds to abandoned replication forks and remodels them to uncover a helicase loading site. Promotes assembly of the primosome at these replication forks.</text>
</comment>
<dbReference type="InterPro" id="IPR014001">
    <property type="entry name" value="Helicase_ATP-bd"/>
</dbReference>
<keyword evidence="16" id="KW-1185">Reference proteome</keyword>
<evidence type="ECO:0000256" key="7">
    <source>
        <dbReference type="ARBA" id="ARBA00022833"/>
    </source>
</evidence>
<comment type="similarity">
    <text evidence="12">Belongs to the helicase family. PriA subfamily.</text>
</comment>
<dbReference type="CDD" id="cd17929">
    <property type="entry name" value="DEXHc_priA"/>
    <property type="match status" value="1"/>
</dbReference>
<dbReference type="Pfam" id="PF00270">
    <property type="entry name" value="DEAD"/>
    <property type="match status" value="1"/>
</dbReference>
<dbReference type="OrthoDB" id="9759544at2"/>
<organism evidence="15 16">
    <name type="scientific">Sphaerotilus mobilis</name>
    <dbReference type="NCBI Taxonomy" id="47994"/>
    <lineage>
        <taxon>Bacteria</taxon>
        <taxon>Pseudomonadati</taxon>
        <taxon>Pseudomonadota</taxon>
        <taxon>Betaproteobacteria</taxon>
        <taxon>Burkholderiales</taxon>
        <taxon>Sphaerotilaceae</taxon>
        <taxon>Sphaerotilus</taxon>
    </lineage>
</organism>
<dbReference type="GO" id="GO:0005524">
    <property type="term" value="F:ATP binding"/>
    <property type="evidence" value="ECO:0007669"/>
    <property type="project" value="UniProtKB-UniRule"/>
</dbReference>
<reference evidence="15 16" key="1">
    <citation type="submission" date="2019-02" db="EMBL/GenBank/DDBJ databases">
        <title>Genomic Encyclopedia of Type Strains, Phase IV (KMG-IV): sequencing the most valuable type-strain genomes for metagenomic binning, comparative biology and taxonomic classification.</title>
        <authorList>
            <person name="Goeker M."/>
        </authorList>
    </citation>
    <scope>NUCLEOTIDE SEQUENCE [LARGE SCALE GENOMIC DNA]</scope>
    <source>
        <strain evidence="15 16">DSM 10617</strain>
    </source>
</reference>
<feature type="binding site" evidence="12">
    <location>
        <position position="480"/>
    </location>
    <ligand>
        <name>Zn(2+)</name>
        <dbReference type="ChEBI" id="CHEBI:29105"/>
        <label>1</label>
    </ligand>
</feature>
<dbReference type="GO" id="GO:0043138">
    <property type="term" value="F:3'-5' DNA helicase activity"/>
    <property type="evidence" value="ECO:0007669"/>
    <property type="project" value="UniProtKB-EC"/>
</dbReference>
<dbReference type="InterPro" id="IPR001650">
    <property type="entry name" value="Helicase_C-like"/>
</dbReference>
<evidence type="ECO:0000259" key="14">
    <source>
        <dbReference type="PROSITE" id="PS51192"/>
    </source>
</evidence>
<comment type="catalytic activity">
    <reaction evidence="11 12">
        <text>ATP + H2O = ADP + phosphate + H(+)</text>
        <dbReference type="Rhea" id="RHEA:13065"/>
        <dbReference type="ChEBI" id="CHEBI:15377"/>
        <dbReference type="ChEBI" id="CHEBI:15378"/>
        <dbReference type="ChEBI" id="CHEBI:30616"/>
        <dbReference type="ChEBI" id="CHEBI:43474"/>
        <dbReference type="ChEBI" id="CHEBI:456216"/>
        <dbReference type="EC" id="5.6.2.4"/>
    </reaction>
</comment>
<evidence type="ECO:0000256" key="9">
    <source>
        <dbReference type="ARBA" id="ARBA00023125"/>
    </source>
</evidence>
<dbReference type="InterPro" id="IPR040498">
    <property type="entry name" value="PriA_CRR"/>
</dbReference>
<feature type="compositionally biased region" description="Pro residues" evidence="13">
    <location>
        <begin position="173"/>
        <end position="185"/>
    </location>
</feature>
<dbReference type="AlphaFoldDB" id="A0A4Q7LHH7"/>
<dbReference type="InterPro" id="IPR041222">
    <property type="entry name" value="PriA_3primeBD"/>
</dbReference>
<feature type="binding site" evidence="12">
    <location>
        <position position="464"/>
    </location>
    <ligand>
        <name>Zn(2+)</name>
        <dbReference type="ChEBI" id="CHEBI:29105"/>
        <label>2</label>
    </ligand>
</feature>
<dbReference type="NCBIfam" id="NF004067">
    <property type="entry name" value="PRK05580.1-4"/>
    <property type="match status" value="1"/>
</dbReference>
<dbReference type="Gene3D" id="3.40.50.300">
    <property type="entry name" value="P-loop containing nucleotide triphosphate hydrolases"/>
    <property type="match status" value="2"/>
</dbReference>
<dbReference type="Pfam" id="PF00271">
    <property type="entry name" value="Helicase_C"/>
    <property type="match status" value="1"/>
</dbReference>
<gene>
    <name evidence="12" type="primary">priA</name>
    <name evidence="15" type="ORF">EV685_2814</name>
</gene>
<dbReference type="InterPro" id="IPR041236">
    <property type="entry name" value="PriA_C"/>
</dbReference>
<dbReference type="PANTHER" id="PTHR30580">
    <property type="entry name" value="PRIMOSOMAL PROTEIN N"/>
    <property type="match status" value="1"/>
</dbReference>
<keyword evidence="6 12" id="KW-0347">Helicase</keyword>
<keyword evidence="3 12" id="KW-0479">Metal-binding</keyword>
<feature type="binding site" evidence="12">
    <location>
        <position position="477"/>
    </location>
    <ligand>
        <name>Zn(2+)</name>
        <dbReference type="ChEBI" id="CHEBI:29105"/>
        <label>1</label>
    </ligand>
</feature>
<dbReference type="HAMAP" id="MF_00983">
    <property type="entry name" value="PriA"/>
    <property type="match status" value="1"/>
</dbReference>
<dbReference type="InterPro" id="IPR042115">
    <property type="entry name" value="PriA_3primeBD_sf"/>
</dbReference>
<dbReference type="GO" id="GO:0003677">
    <property type="term" value="F:DNA binding"/>
    <property type="evidence" value="ECO:0007669"/>
    <property type="project" value="UniProtKB-UniRule"/>
</dbReference>
<feature type="domain" description="Helicase ATP-binding" evidence="14">
    <location>
        <begin position="198"/>
        <end position="355"/>
    </location>
</feature>
<dbReference type="GO" id="GO:0006302">
    <property type="term" value="P:double-strand break repair"/>
    <property type="evidence" value="ECO:0007669"/>
    <property type="project" value="InterPro"/>
</dbReference>
<evidence type="ECO:0000256" key="8">
    <source>
        <dbReference type="ARBA" id="ARBA00022840"/>
    </source>
</evidence>
<dbReference type="GO" id="GO:0006269">
    <property type="term" value="P:DNA replication, synthesis of primer"/>
    <property type="evidence" value="ECO:0007669"/>
    <property type="project" value="UniProtKB-KW"/>
</dbReference>
<dbReference type="NCBIfam" id="TIGR00595">
    <property type="entry name" value="priA"/>
    <property type="match status" value="1"/>
</dbReference>
<feature type="binding site" evidence="12">
    <location>
        <position position="449"/>
    </location>
    <ligand>
        <name>Zn(2+)</name>
        <dbReference type="ChEBI" id="CHEBI:29105"/>
        <label>2</label>
    </ligand>
</feature>
<dbReference type="PANTHER" id="PTHR30580:SF0">
    <property type="entry name" value="PRIMOSOMAL PROTEIN N"/>
    <property type="match status" value="1"/>
</dbReference>
<keyword evidence="2 12" id="KW-0235">DNA replication</keyword>
<dbReference type="SMART" id="SM00487">
    <property type="entry name" value="DEXDc"/>
    <property type="match status" value="1"/>
</dbReference>
<protein>
    <recommendedName>
        <fullName evidence="12">Replication restart protein PriA</fullName>
    </recommendedName>
    <alternativeName>
        <fullName evidence="12">ATP-dependent DNA helicase PriA</fullName>
        <ecNumber evidence="12">5.6.2.4</ecNumber>
    </alternativeName>
    <alternativeName>
        <fullName evidence="12">DNA 3'-5' helicase PriA</fullName>
    </alternativeName>
</protein>
<dbReference type="GO" id="GO:1990077">
    <property type="term" value="C:primosome complex"/>
    <property type="evidence" value="ECO:0007669"/>
    <property type="project" value="UniProtKB-UniRule"/>
</dbReference>
<evidence type="ECO:0000256" key="4">
    <source>
        <dbReference type="ARBA" id="ARBA00022741"/>
    </source>
</evidence>
<evidence type="ECO:0000256" key="2">
    <source>
        <dbReference type="ARBA" id="ARBA00022705"/>
    </source>
</evidence>
<feature type="binding site" evidence="12">
    <location>
        <position position="467"/>
    </location>
    <ligand>
        <name>Zn(2+)</name>
        <dbReference type="ChEBI" id="CHEBI:29105"/>
        <label>2</label>
    </ligand>
</feature>
<evidence type="ECO:0000256" key="5">
    <source>
        <dbReference type="ARBA" id="ARBA00022801"/>
    </source>
</evidence>
<keyword evidence="1 12" id="KW-0639">Primosome</keyword>
<dbReference type="InterPro" id="IPR027417">
    <property type="entry name" value="P-loop_NTPase"/>
</dbReference>
<evidence type="ECO:0000256" key="3">
    <source>
        <dbReference type="ARBA" id="ARBA00022723"/>
    </source>
</evidence>
<dbReference type="Pfam" id="PF17764">
    <property type="entry name" value="PriA_3primeBD"/>
    <property type="match status" value="1"/>
</dbReference>
<feature type="binding site" evidence="12">
    <location>
        <position position="440"/>
    </location>
    <ligand>
        <name>Zn(2+)</name>
        <dbReference type="ChEBI" id="CHEBI:29105"/>
        <label>1</label>
    </ligand>
</feature>
<name>A0A4Q7LHH7_9BURK</name>
<dbReference type="EMBL" id="SGWV01000010">
    <property type="protein sequence ID" value="RZS53187.1"/>
    <property type="molecule type" value="Genomic_DNA"/>
</dbReference>
<proteinExistence type="inferred from homology"/>
<evidence type="ECO:0000256" key="1">
    <source>
        <dbReference type="ARBA" id="ARBA00022515"/>
    </source>
</evidence>
<sequence length="742" mass="80566">MAFDDPTPPQIGHGVAVLVELPKHAGLNGVLSYRTTQPLAAGQLLRVPLGRRVVCGIAWGDDASGGAPQQGLGAAPTASDMAAPVLRDVAEALDALPPLDAAWRDLVTFAAAYYQRSTGELALSVLPADLRELDGPALQRRLRRLDKRLGRTPPSAPKKRRGKAVPEDEVTPDPVPPPDIEPPALPDLSDEQQAVLDALAACGAEPVLLHGVTGSGKTEVYLRRVAAALEAGRQALLLVPEINLTPQLEARIRARFPGRVTVAMHSGLGPAERLQNWLAAHLGWADIVLGTRMAVFASMPRLGLIVVDEEHDPSYKQQEGARYSARDLAVWRARHQGVAVILGSATPSLETWHNALPVPEGNGRYRRLAMPTRIGAGVLPQVRLIDLTRLKEQFGAKQLRDQPFAPPLLAALRERLDRGEQSLVLLNRRGYAPVLHCTACGWKSDCPHCSAWRVFHKLDRTLRCHHCGHAERVPRACPSCGDPDIQPVGRGTERLEEQLAAALPGARIGRIDADTTRAKGSLEAQLAQVHDGDIDVLVGTQMVAKGHDFRRITLVASLQADAALFSSDFRAPERLFALLMQAGGRAGRDAAQAARSELWIQTWHPQHPLYAALTAHDYPTFAAGQLLERQQAGLPPFAHLALLRCEARTQEAAVAFLAELARRAAELQTQQPAWAAILVYPPVPPSVQRVANVERAQMLVESPSRPALQRFLAAWLPSFQDEARQPGTRVLRWAVDVDPLAI</sequence>
<dbReference type="Proteomes" id="UP000293433">
    <property type="component" value="Unassembled WGS sequence"/>
</dbReference>
<evidence type="ECO:0000256" key="11">
    <source>
        <dbReference type="ARBA" id="ARBA00048988"/>
    </source>
</evidence>
<comment type="catalytic activity">
    <reaction evidence="12">
        <text>Couples ATP hydrolysis with the unwinding of duplex DNA by translocating in the 3'-5' direction.</text>
        <dbReference type="EC" id="5.6.2.4"/>
    </reaction>
</comment>
<dbReference type="EC" id="5.6.2.4" evidence="12"/>
<feature type="binding site" evidence="12">
    <location>
        <position position="437"/>
    </location>
    <ligand>
        <name>Zn(2+)</name>
        <dbReference type="ChEBI" id="CHEBI:29105"/>
        <label>1</label>
    </ligand>
</feature>
<keyword evidence="5 12" id="KW-0378">Hydrolase</keyword>
<dbReference type="Pfam" id="PF18319">
    <property type="entry name" value="Zn_ribbon_PriA"/>
    <property type="match status" value="1"/>
</dbReference>
<comment type="cofactor">
    <cofactor evidence="12">
        <name>Zn(2+)</name>
        <dbReference type="ChEBI" id="CHEBI:29105"/>
    </cofactor>
    <text evidence="12">Binds 2 zinc ions per subunit.</text>
</comment>
<dbReference type="PROSITE" id="PS51192">
    <property type="entry name" value="HELICASE_ATP_BIND_1"/>
    <property type="match status" value="1"/>
</dbReference>
<dbReference type="RefSeq" id="WP_130482650.1">
    <property type="nucleotide sequence ID" value="NZ_SGWV01000010.1"/>
</dbReference>
<dbReference type="GO" id="GO:0016887">
    <property type="term" value="F:ATP hydrolysis activity"/>
    <property type="evidence" value="ECO:0007669"/>
    <property type="project" value="RHEA"/>
</dbReference>
<evidence type="ECO:0000313" key="16">
    <source>
        <dbReference type="Proteomes" id="UP000293433"/>
    </source>
</evidence>
<keyword evidence="4 12" id="KW-0547">Nucleotide-binding</keyword>
<evidence type="ECO:0000256" key="10">
    <source>
        <dbReference type="ARBA" id="ARBA00023235"/>
    </source>
</evidence>
<evidence type="ECO:0000256" key="6">
    <source>
        <dbReference type="ARBA" id="ARBA00022806"/>
    </source>
</evidence>
<evidence type="ECO:0000313" key="15">
    <source>
        <dbReference type="EMBL" id="RZS53187.1"/>
    </source>
</evidence>
<feature type="binding site" evidence="12">
    <location>
        <position position="446"/>
    </location>
    <ligand>
        <name>Zn(2+)</name>
        <dbReference type="ChEBI" id="CHEBI:29105"/>
        <label>2</label>
    </ligand>
</feature>
<comment type="subunit">
    <text evidence="12">Component of the replication restart primosome.</text>
</comment>